<dbReference type="Pfam" id="PF19424">
    <property type="entry name" value="UNC80"/>
    <property type="match status" value="1"/>
</dbReference>
<feature type="compositionally biased region" description="Low complexity" evidence="1">
    <location>
        <begin position="12"/>
        <end position="24"/>
    </location>
</feature>
<dbReference type="PANTHER" id="PTHR31781">
    <property type="entry name" value="UNC80"/>
    <property type="match status" value="1"/>
</dbReference>
<organism evidence="3 4">
    <name type="scientific">Ancylostoma duodenale</name>
    <dbReference type="NCBI Taxonomy" id="51022"/>
    <lineage>
        <taxon>Eukaryota</taxon>
        <taxon>Metazoa</taxon>
        <taxon>Ecdysozoa</taxon>
        <taxon>Nematoda</taxon>
        <taxon>Chromadorea</taxon>
        <taxon>Rhabditida</taxon>
        <taxon>Rhabditina</taxon>
        <taxon>Rhabditomorpha</taxon>
        <taxon>Strongyloidea</taxon>
        <taxon>Ancylostomatidae</taxon>
        <taxon>Ancylostomatinae</taxon>
        <taxon>Ancylostoma</taxon>
    </lineage>
</organism>
<keyword evidence="4" id="KW-1185">Reference proteome</keyword>
<dbReference type="Proteomes" id="UP000054047">
    <property type="component" value="Unassembled WGS sequence"/>
</dbReference>
<name>A0A0C2FZJ2_9BILA</name>
<dbReference type="AlphaFoldDB" id="A0A0C2FZJ2"/>
<dbReference type="GO" id="GO:0055080">
    <property type="term" value="P:monoatomic cation homeostasis"/>
    <property type="evidence" value="ECO:0007669"/>
    <property type="project" value="TreeGrafter"/>
</dbReference>
<dbReference type="GO" id="GO:0034703">
    <property type="term" value="C:cation channel complex"/>
    <property type="evidence" value="ECO:0007669"/>
    <property type="project" value="TreeGrafter"/>
</dbReference>
<accession>A0A0C2FZJ2</accession>
<proteinExistence type="predicted"/>
<sequence>MLRSGADDSDADSSPSTPRTISSIDDGLSPLVSAAILKKKSAPKLHFAFNLLKSSKADNMDEECSDSETADECSEMDVFTTRKITADSIRGKQSKTPMDAQGNIRLYGLIVPAAKWLDNKGMFEGVRRFAFLLETTRPGTFPDPPLIAALLHLKSPVLPRAALLLECCHFVSRCNRGQWPEWIRSSHHRTLSLGGPLANRGTPSGTRRMHSLQRTAGRYFYQWALQIGEQLSRLIEQTETKDKQQLKMEDTMEDFFDDGTCFSVI</sequence>
<reference evidence="3 4" key="1">
    <citation type="submission" date="2013-12" db="EMBL/GenBank/DDBJ databases">
        <title>Draft genome of the parsitic nematode Ancylostoma duodenale.</title>
        <authorList>
            <person name="Mitreva M."/>
        </authorList>
    </citation>
    <scope>NUCLEOTIDE SEQUENCE [LARGE SCALE GENOMIC DNA]</scope>
    <source>
        <strain evidence="3 4">Zhejiang</strain>
    </source>
</reference>
<dbReference type="EMBL" id="KN739862">
    <property type="protein sequence ID" value="KIH54030.1"/>
    <property type="molecule type" value="Genomic_DNA"/>
</dbReference>
<dbReference type="OrthoDB" id="5850252at2759"/>
<feature type="region of interest" description="Disordered" evidence="1">
    <location>
        <begin position="1"/>
        <end position="24"/>
    </location>
</feature>
<evidence type="ECO:0000313" key="3">
    <source>
        <dbReference type="EMBL" id="KIH54030.1"/>
    </source>
</evidence>
<evidence type="ECO:0000259" key="2">
    <source>
        <dbReference type="Pfam" id="PF19424"/>
    </source>
</evidence>
<dbReference type="GO" id="GO:0030424">
    <property type="term" value="C:axon"/>
    <property type="evidence" value="ECO:0007669"/>
    <property type="project" value="TreeGrafter"/>
</dbReference>
<gene>
    <name evidence="3" type="ORF">ANCDUO_15825</name>
</gene>
<dbReference type="GO" id="GO:0005261">
    <property type="term" value="F:monoatomic cation channel activity"/>
    <property type="evidence" value="ECO:0007669"/>
    <property type="project" value="TreeGrafter"/>
</dbReference>
<evidence type="ECO:0000313" key="4">
    <source>
        <dbReference type="Proteomes" id="UP000054047"/>
    </source>
</evidence>
<evidence type="ECO:0000256" key="1">
    <source>
        <dbReference type="SAM" id="MobiDB-lite"/>
    </source>
</evidence>
<dbReference type="InterPro" id="IPR045852">
    <property type="entry name" value="UNC80_central"/>
</dbReference>
<dbReference type="PANTHER" id="PTHR31781:SF1">
    <property type="entry name" value="PROTEIN UNC-80 HOMOLOG"/>
    <property type="match status" value="1"/>
</dbReference>
<feature type="domain" description="Protein UNC80 central region" evidence="2">
    <location>
        <begin position="123"/>
        <end position="261"/>
    </location>
</feature>
<protein>
    <recommendedName>
        <fullName evidence="2">Protein UNC80 central region domain-containing protein</fullName>
    </recommendedName>
</protein>